<keyword evidence="7 8" id="KW-0472">Membrane</keyword>
<dbReference type="GO" id="GO:0016763">
    <property type="term" value="F:pentosyltransferase activity"/>
    <property type="evidence" value="ECO:0007669"/>
    <property type="project" value="TreeGrafter"/>
</dbReference>
<dbReference type="PANTHER" id="PTHR33908:SF11">
    <property type="entry name" value="MEMBRANE PROTEIN"/>
    <property type="match status" value="1"/>
</dbReference>
<dbReference type="Pfam" id="PF13231">
    <property type="entry name" value="PMT_2"/>
    <property type="match status" value="1"/>
</dbReference>
<evidence type="ECO:0000259" key="9">
    <source>
        <dbReference type="Pfam" id="PF13231"/>
    </source>
</evidence>
<keyword evidence="6 8" id="KW-1133">Transmembrane helix</keyword>
<dbReference type="InterPro" id="IPR050297">
    <property type="entry name" value="LipidA_mod_glycosyltrf_83"/>
</dbReference>
<comment type="subcellular location">
    <subcellularLocation>
        <location evidence="1">Cell membrane</location>
        <topology evidence="1">Multi-pass membrane protein</topology>
    </subcellularLocation>
</comment>
<accession>A0A073CB01</accession>
<evidence type="ECO:0000313" key="10">
    <source>
        <dbReference type="EMBL" id="KEI65132.1"/>
    </source>
</evidence>
<evidence type="ECO:0000256" key="6">
    <source>
        <dbReference type="ARBA" id="ARBA00022989"/>
    </source>
</evidence>
<keyword evidence="4" id="KW-0808">Transferase</keyword>
<feature type="transmembrane region" description="Helical" evidence="8">
    <location>
        <begin position="235"/>
        <end position="254"/>
    </location>
</feature>
<dbReference type="GO" id="GO:0009103">
    <property type="term" value="P:lipopolysaccharide biosynthetic process"/>
    <property type="evidence" value="ECO:0007669"/>
    <property type="project" value="UniProtKB-ARBA"/>
</dbReference>
<reference evidence="10 11" key="1">
    <citation type="journal article" date="2014" name="Appl. Environ. Microbiol.">
        <title>Elucidation of insertion elements encoded on plasmids and in vitro construction of shuttle vectors from the toxic cyanobacterium Planktothrix.</title>
        <authorList>
            <person name="Christiansen G."/>
            <person name="Goesmann A."/>
            <person name="Kurmayer R."/>
        </authorList>
    </citation>
    <scope>NUCLEOTIDE SEQUENCE [LARGE SCALE GENOMIC DNA]</scope>
    <source>
        <strain evidence="10 11">NIVA-CYA 126/8</strain>
        <plasmid evidence="10">pPA79</plasmid>
    </source>
</reference>
<feature type="transmembrane region" description="Helical" evidence="8">
    <location>
        <begin position="394"/>
        <end position="414"/>
    </location>
</feature>
<evidence type="ECO:0000256" key="2">
    <source>
        <dbReference type="ARBA" id="ARBA00022475"/>
    </source>
</evidence>
<keyword evidence="11" id="KW-1185">Reference proteome</keyword>
<feature type="transmembrane region" description="Helical" evidence="8">
    <location>
        <begin position="193"/>
        <end position="223"/>
    </location>
</feature>
<sequence>MQLKSIISQLQSKWLIIILILGLIFRCVNLDQKVYWVDEVATRLRIYGYTQTEFVQEISKKPVITITDLQQYQKPGKRTFQDTIYALTQSPEHAPLYFILVKFWVQIFGSSMMAIRSLSIVLSLLAFPCLYWLCLALFHLPIVGKIAVALWSVSPFYVAYAQEARPYSLWVVTILLSSLTLLKTIRFNTLQTWGLYALTLTLGLYTSLLSIFLWVAQTVYLLALEKFKINQKFRSYVIASTLSFLSFTPWLWVMLKNWDNLQDNTIWMRVHLDFLFMIPLWIYNTFILFIESPVSLDASVIPRIILDFNLLILVLTSLVCLYRQTPQKTWLYVLSLMIIPYIILILSDLILGGQLSTAARYIIPYHLGINLAVAYGFSYQLNFNKLANPTYRKIWKIILIGVLFIGIFSCIYLVNTSPKYQKTRNLSNIPIAQIINQIESPIIIAEKSQMIDILSLSYLLKPNTKIYNAKTFNFSNTCQSLFLFNPSQQLQTELLKQNTLKLDQVYKPKLLIPSEIYLSLWTVKNSCS</sequence>
<dbReference type="RefSeq" id="WP_052369766.1">
    <property type="nucleotide sequence ID" value="NZ_CM002808.1"/>
</dbReference>
<dbReference type="HOGENOM" id="CLU_037292_0_0_3"/>
<evidence type="ECO:0000256" key="5">
    <source>
        <dbReference type="ARBA" id="ARBA00022692"/>
    </source>
</evidence>
<dbReference type="EMBL" id="CM002808">
    <property type="protein sequence ID" value="KEI65132.1"/>
    <property type="molecule type" value="Genomic_DNA"/>
</dbReference>
<feature type="transmembrane region" description="Helical" evidence="8">
    <location>
        <begin position="363"/>
        <end position="382"/>
    </location>
</feature>
<keyword evidence="5 8" id="KW-0812">Transmembrane</keyword>
<keyword evidence="10" id="KW-0614">Plasmid</keyword>
<dbReference type="InterPro" id="IPR038731">
    <property type="entry name" value="RgtA/B/C-like"/>
</dbReference>
<keyword evidence="3" id="KW-0328">Glycosyltransferase</keyword>
<evidence type="ECO:0000256" key="4">
    <source>
        <dbReference type="ARBA" id="ARBA00022679"/>
    </source>
</evidence>
<feature type="transmembrane region" description="Helical" evidence="8">
    <location>
        <begin position="274"/>
        <end position="292"/>
    </location>
</feature>
<keyword evidence="2" id="KW-1003">Cell membrane</keyword>
<evidence type="ECO:0000256" key="1">
    <source>
        <dbReference type="ARBA" id="ARBA00004651"/>
    </source>
</evidence>
<feature type="transmembrane region" description="Helical" evidence="8">
    <location>
        <begin position="304"/>
        <end position="324"/>
    </location>
</feature>
<evidence type="ECO:0000313" key="11">
    <source>
        <dbReference type="Proteomes" id="UP000027395"/>
    </source>
</evidence>
<protein>
    <recommendedName>
        <fullName evidence="9">Glycosyltransferase RgtA/B/C/D-like domain-containing protein</fullName>
    </recommendedName>
</protein>
<gene>
    <name evidence="10" type="ORF">A19Y_8028</name>
</gene>
<feature type="transmembrane region" description="Helical" evidence="8">
    <location>
        <begin position="113"/>
        <end position="133"/>
    </location>
</feature>
<evidence type="ECO:0000256" key="7">
    <source>
        <dbReference type="ARBA" id="ARBA00023136"/>
    </source>
</evidence>
<name>A0A073CB01_PLAA1</name>
<evidence type="ECO:0000256" key="8">
    <source>
        <dbReference type="SAM" id="Phobius"/>
    </source>
</evidence>
<feature type="transmembrane region" description="Helical" evidence="8">
    <location>
        <begin position="330"/>
        <end position="351"/>
    </location>
</feature>
<dbReference type="PATRIC" id="fig|388467.6.peg.4834"/>
<evidence type="ECO:0000256" key="3">
    <source>
        <dbReference type="ARBA" id="ARBA00022676"/>
    </source>
</evidence>
<dbReference type="AlphaFoldDB" id="A0A073CB01"/>
<dbReference type="GO" id="GO:0005886">
    <property type="term" value="C:plasma membrane"/>
    <property type="evidence" value="ECO:0007669"/>
    <property type="project" value="UniProtKB-SubCell"/>
</dbReference>
<proteinExistence type="predicted"/>
<feature type="transmembrane region" description="Helical" evidence="8">
    <location>
        <begin position="167"/>
        <end position="187"/>
    </location>
</feature>
<dbReference type="Proteomes" id="UP000027395">
    <property type="component" value="Plasmid pPA79"/>
</dbReference>
<geneLocation type="plasmid" evidence="10 11">
    <name>pPA79</name>
</geneLocation>
<organism evidence="10 11">
    <name type="scientific">Planktothrix agardhii (strain NIVA-CYA 126/8)</name>
    <dbReference type="NCBI Taxonomy" id="388467"/>
    <lineage>
        <taxon>Bacteria</taxon>
        <taxon>Bacillati</taxon>
        <taxon>Cyanobacteriota</taxon>
        <taxon>Cyanophyceae</taxon>
        <taxon>Oscillatoriophycideae</taxon>
        <taxon>Oscillatoriales</taxon>
        <taxon>Microcoleaceae</taxon>
        <taxon>Planktothrix</taxon>
    </lineage>
</organism>
<dbReference type="PANTHER" id="PTHR33908">
    <property type="entry name" value="MANNOSYLTRANSFERASE YKCB-RELATED"/>
    <property type="match status" value="1"/>
</dbReference>
<feature type="domain" description="Glycosyltransferase RgtA/B/C/D-like" evidence="9">
    <location>
        <begin position="93"/>
        <end position="252"/>
    </location>
</feature>